<dbReference type="SUPFAM" id="SSF55103">
    <property type="entry name" value="FAD-linked oxidases, C-terminal domain"/>
    <property type="match status" value="1"/>
</dbReference>
<comment type="cofactor">
    <cofactor evidence="1">
        <name>FAD</name>
        <dbReference type="ChEBI" id="CHEBI:57692"/>
    </cofactor>
</comment>
<dbReference type="EMBL" id="JADGIZ020000005">
    <property type="protein sequence ID" value="KAL2918875.1"/>
    <property type="molecule type" value="Genomic_DNA"/>
</dbReference>
<evidence type="ECO:0000256" key="1">
    <source>
        <dbReference type="ARBA" id="ARBA00001974"/>
    </source>
</evidence>
<evidence type="ECO:0000256" key="4">
    <source>
        <dbReference type="ARBA" id="ARBA00022827"/>
    </source>
</evidence>
<dbReference type="Gene3D" id="3.30.465.10">
    <property type="match status" value="1"/>
</dbReference>
<organism evidence="7 8">
    <name type="scientific">Polyrhizophydium stewartii</name>
    <dbReference type="NCBI Taxonomy" id="2732419"/>
    <lineage>
        <taxon>Eukaryota</taxon>
        <taxon>Fungi</taxon>
        <taxon>Fungi incertae sedis</taxon>
        <taxon>Chytridiomycota</taxon>
        <taxon>Chytridiomycota incertae sedis</taxon>
        <taxon>Chytridiomycetes</taxon>
        <taxon>Rhizophydiales</taxon>
        <taxon>Rhizophydiales incertae sedis</taxon>
        <taxon>Polyrhizophydium</taxon>
    </lineage>
</organism>
<dbReference type="InterPro" id="IPR016171">
    <property type="entry name" value="Vanillyl_alc_oxidase_C-sub2"/>
</dbReference>
<dbReference type="InterPro" id="IPR016166">
    <property type="entry name" value="FAD-bd_PCMH"/>
</dbReference>
<gene>
    <name evidence="7" type="primary">DLD2</name>
    <name evidence="7" type="ORF">HK105_201709</name>
</gene>
<dbReference type="InterPro" id="IPR016164">
    <property type="entry name" value="FAD-linked_Oxase-like_C"/>
</dbReference>
<proteinExistence type="inferred from homology"/>
<reference evidence="7 8" key="1">
    <citation type="submission" date="2023-09" db="EMBL/GenBank/DDBJ databases">
        <title>Pangenome analysis of Batrachochytrium dendrobatidis and related Chytrids.</title>
        <authorList>
            <person name="Yacoub M.N."/>
            <person name="Stajich J.E."/>
            <person name="James T.Y."/>
        </authorList>
    </citation>
    <scope>NUCLEOTIDE SEQUENCE [LARGE SCALE GENOMIC DNA]</scope>
    <source>
        <strain evidence="7 8">JEL0888</strain>
    </source>
</reference>
<keyword evidence="8" id="KW-1185">Reference proteome</keyword>
<evidence type="ECO:0000256" key="5">
    <source>
        <dbReference type="ARBA" id="ARBA00023002"/>
    </source>
</evidence>
<dbReference type="EC" id="1.1.99.40" evidence="7"/>
<dbReference type="Proteomes" id="UP001527925">
    <property type="component" value="Unassembled WGS sequence"/>
</dbReference>
<dbReference type="SUPFAM" id="SSF56176">
    <property type="entry name" value="FAD-binding/transporter-associated domain-like"/>
    <property type="match status" value="1"/>
</dbReference>
<comment type="similarity">
    <text evidence="2">Belongs to the FAD-binding oxidoreductase/transferase type 4 family.</text>
</comment>
<dbReference type="Gene3D" id="3.30.70.2740">
    <property type="match status" value="1"/>
</dbReference>
<comment type="caution">
    <text evidence="7">The sequence shown here is derived from an EMBL/GenBank/DDBJ whole genome shotgun (WGS) entry which is preliminary data.</text>
</comment>
<dbReference type="InterPro" id="IPR051264">
    <property type="entry name" value="FAD-oxidored/transferase_4"/>
</dbReference>
<dbReference type="PROSITE" id="PS51387">
    <property type="entry name" value="FAD_PCMH"/>
    <property type="match status" value="1"/>
</dbReference>
<dbReference type="InterPro" id="IPR004113">
    <property type="entry name" value="FAD-bd_oxidored_4_C"/>
</dbReference>
<accession>A0ABR4NH67</accession>
<dbReference type="GO" id="GO:0016491">
    <property type="term" value="F:oxidoreductase activity"/>
    <property type="evidence" value="ECO:0007669"/>
    <property type="project" value="UniProtKB-KW"/>
</dbReference>
<dbReference type="Pfam" id="PF01565">
    <property type="entry name" value="FAD_binding_4"/>
    <property type="match status" value="1"/>
</dbReference>
<dbReference type="PANTHER" id="PTHR43716:SF1">
    <property type="entry name" value="D-2-HYDROXYGLUTARATE DEHYDROGENASE, MITOCHONDRIAL"/>
    <property type="match status" value="1"/>
</dbReference>
<dbReference type="InterPro" id="IPR016167">
    <property type="entry name" value="FAD-bd_PCMH_sub1"/>
</dbReference>
<evidence type="ECO:0000256" key="2">
    <source>
        <dbReference type="ARBA" id="ARBA00008000"/>
    </source>
</evidence>
<evidence type="ECO:0000313" key="7">
    <source>
        <dbReference type="EMBL" id="KAL2918875.1"/>
    </source>
</evidence>
<dbReference type="InterPro" id="IPR016169">
    <property type="entry name" value="FAD-bd_PCMH_sub2"/>
</dbReference>
<dbReference type="Gene3D" id="3.30.70.2190">
    <property type="match status" value="1"/>
</dbReference>
<keyword evidence="5 7" id="KW-0560">Oxidoreductase</keyword>
<dbReference type="InterPro" id="IPR006094">
    <property type="entry name" value="Oxid_FAD_bind_N"/>
</dbReference>
<feature type="domain" description="FAD-binding PCMH-type" evidence="6">
    <location>
        <begin position="74"/>
        <end position="253"/>
    </location>
</feature>
<sequence length="516" mass="55156">MPAVRTAAGARGVASIPLTAERMPHVRRSADLQRLAPADVEALRAIVPQPGGLLSADDDADAVAPFNQDWMRKYRGQSRLVLRPRTTEQVSRILAYCNQRRLAVVPQGGNTGLVGGSVPVHDEIVLSTQALNQIRAFDEVSGILTCEAGCVLEALDTWLAAKGYMMPLDLGAKGSCQIGGNVATNAGGLRLLRYGSLHGTVLSMEVVLADGSVLELGKPLRKDNTGYDLKQLFIGSEGTLGVITSVSILTPPRPKAVNVAILGLDSYEHVVQLFRQARADLGEILSAFEFFDSECMSLVKTHIAGARAPFETAARFYVLVETSGSSKEHDDEKLAGFLERAMETGTVLDGTVAQDATQVAAFWSLRESIPEACAKDGGNFKYDVSMPVDKIYGVVEAMRAHLGGTGLFPPPADAGADAERIKRVVGFGHMGDGNLHLNITTTGWSPRTEGAIEPHVYELVQQAAGSVSAEHGLGLAKAPYLGYSKSADTIALMRRVKAVFDPNGILNPYKYFPDAQ</sequence>
<dbReference type="Gene3D" id="3.30.43.10">
    <property type="entry name" value="Uridine Diphospho-n-acetylenolpyruvylglucosamine Reductase, domain 2"/>
    <property type="match status" value="1"/>
</dbReference>
<evidence type="ECO:0000256" key="3">
    <source>
        <dbReference type="ARBA" id="ARBA00022630"/>
    </source>
</evidence>
<protein>
    <submittedName>
        <fullName evidence="7">D-lactate ferricytochrome c oxidoreductase</fullName>
        <ecNumber evidence="7">1.1.99.40</ecNumber>
    </submittedName>
</protein>
<name>A0ABR4NH67_9FUNG</name>
<dbReference type="Gene3D" id="1.10.45.10">
    <property type="entry name" value="Vanillyl-alcohol Oxidase, Chain A, domain 4"/>
    <property type="match status" value="1"/>
</dbReference>
<dbReference type="InterPro" id="IPR036318">
    <property type="entry name" value="FAD-bd_PCMH-like_sf"/>
</dbReference>
<evidence type="ECO:0000259" key="6">
    <source>
        <dbReference type="PROSITE" id="PS51387"/>
    </source>
</evidence>
<dbReference type="Pfam" id="PF02913">
    <property type="entry name" value="FAD-oxidase_C"/>
    <property type="match status" value="1"/>
</dbReference>
<keyword evidence="3" id="KW-0285">Flavoprotein</keyword>
<keyword evidence="4" id="KW-0274">FAD</keyword>
<dbReference type="PANTHER" id="PTHR43716">
    <property type="entry name" value="D-2-HYDROXYGLUTARATE DEHYDROGENASE, MITOCHONDRIAL"/>
    <property type="match status" value="1"/>
</dbReference>
<evidence type="ECO:0000313" key="8">
    <source>
        <dbReference type="Proteomes" id="UP001527925"/>
    </source>
</evidence>